<proteinExistence type="predicted"/>
<sequence length="44" mass="4526">MKTCKFIVLSAALASLISIGLFAQTGSTAQVEQIIKPAENGAFG</sequence>
<evidence type="ECO:0000313" key="3">
    <source>
        <dbReference type="Proteomes" id="UP000587477"/>
    </source>
</evidence>
<keyword evidence="1" id="KW-0732">Signal</keyword>
<evidence type="ECO:0008006" key="4">
    <source>
        <dbReference type="Google" id="ProtNLM"/>
    </source>
</evidence>
<organism evidence="2 3">
    <name type="scientific">Bacillus velezensis</name>
    <dbReference type="NCBI Taxonomy" id="492670"/>
    <lineage>
        <taxon>Bacteria</taxon>
        <taxon>Bacillati</taxon>
        <taxon>Bacillota</taxon>
        <taxon>Bacilli</taxon>
        <taxon>Bacillales</taxon>
        <taxon>Bacillaceae</taxon>
        <taxon>Bacillus</taxon>
        <taxon>Bacillus amyloliquefaciens group</taxon>
    </lineage>
</organism>
<reference evidence="3" key="1">
    <citation type="submission" date="2020-10" db="EMBL/GenBank/DDBJ databases">
        <title>Complete genome sequence of Bacillus velezensis NST6.</title>
        <authorList>
            <person name="Choi J."/>
        </authorList>
    </citation>
    <scope>NUCLEOTIDE SEQUENCE [LARGE SCALE GENOMIC DNA]</scope>
    <source>
        <strain evidence="3">NST6</strain>
    </source>
</reference>
<protein>
    <recommendedName>
        <fullName evidence="4">Phosphatase</fullName>
    </recommendedName>
</protein>
<evidence type="ECO:0000256" key="1">
    <source>
        <dbReference type="SAM" id="SignalP"/>
    </source>
</evidence>
<dbReference type="AlphaFoldDB" id="A0A7W4LVW2"/>
<dbReference type="Proteomes" id="UP000587477">
    <property type="component" value="Chromosome"/>
</dbReference>
<dbReference type="EMBL" id="CP063687">
    <property type="protein sequence ID" value="QOY26780.1"/>
    <property type="molecule type" value="Genomic_DNA"/>
</dbReference>
<feature type="chain" id="PRO_5030635546" description="Phosphatase" evidence="1">
    <location>
        <begin position="24"/>
        <end position="44"/>
    </location>
</feature>
<feature type="signal peptide" evidence="1">
    <location>
        <begin position="1"/>
        <end position="23"/>
    </location>
</feature>
<evidence type="ECO:0000313" key="2">
    <source>
        <dbReference type="EMBL" id="QOY26780.1"/>
    </source>
</evidence>
<accession>A0A7W4LVW2</accession>
<dbReference type="RefSeq" id="WP_017418508.1">
    <property type="nucleotide sequence ID" value="NZ_BDDG01000001.1"/>
</dbReference>
<gene>
    <name evidence="2" type="ORF">BACVE_001791</name>
</gene>
<name>A0A7W4LVW2_BACVE</name>